<gene>
    <name evidence="3" type="ORF">ACFS25_31790</name>
</gene>
<organism evidence="3 4">
    <name type="scientific">Spirosoma flavum</name>
    <dbReference type="NCBI Taxonomy" id="2048557"/>
    <lineage>
        <taxon>Bacteria</taxon>
        <taxon>Pseudomonadati</taxon>
        <taxon>Bacteroidota</taxon>
        <taxon>Cytophagia</taxon>
        <taxon>Cytophagales</taxon>
        <taxon>Cytophagaceae</taxon>
        <taxon>Spirosoma</taxon>
    </lineage>
</organism>
<evidence type="ECO:0000256" key="1">
    <source>
        <dbReference type="SAM" id="MobiDB-lite"/>
    </source>
</evidence>
<reference evidence="4" key="1">
    <citation type="journal article" date="2019" name="Int. J. Syst. Evol. Microbiol.">
        <title>The Global Catalogue of Microorganisms (GCM) 10K type strain sequencing project: providing services to taxonomists for standard genome sequencing and annotation.</title>
        <authorList>
            <consortium name="The Broad Institute Genomics Platform"/>
            <consortium name="The Broad Institute Genome Sequencing Center for Infectious Disease"/>
            <person name="Wu L."/>
            <person name="Ma J."/>
        </authorList>
    </citation>
    <scope>NUCLEOTIDE SEQUENCE [LARGE SCALE GENOMIC DNA]</scope>
    <source>
        <strain evidence="4">KCTC 52490</strain>
    </source>
</reference>
<feature type="region of interest" description="Disordered" evidence="1">
    <location>
        <begin position="174"/>
        <end position="208"/>
    </location>
</feature>
<keyword evidence="2" id="KW-0472">Membrane</keyword>
<name>A0ABW6AVD7_9BACT</name>
<keyword evidence="2" id="KW-1133">Transmembrane helix</keyword>
<protein>
    <submittedName>
        <fullName evidence="3">Uncharacterized protein</fullName>
    </submittedName>
</protein>
<dbReference type="EMBL" id="JBHUOM010000070">
    <property type="protein sequence ID" value="MFD2938388.1"/>
    <property type="molecule type" value="Genomic_DNA"/>
</dbReference>
<evidence type="ECO:0000256" key="2">
    <source>
        <dbReference type="SAM" id="Phobius"/>
    </source>
</evidence>
<accession>A0ABW6AVD7</accession>
<keyword evidence="4" id="KW-1185">Reference proteome</keyword>
<feature type="transmembrane region" description="Helical" evidence="2">
    <location>
        <begin position="94"/>
        <end position="117"/>
    </location>
</feature>
<dbReference type="Proteomes" id="UP001597512">
    <property type="component" value="Unassembled WGS sequence"/>
</dbReference>
<proteinExistence type="predicted"/>
<feature type="compositionally biased region" description="Basic and acidic residues" evidence="1">
    <location>
        <begin position="192"/>
        <end position="201"/>
    </location>
</feature>
<evidence type="ECO:0000313" key="4">
    <source>
        <dbReference type="Proteomes" id="UP001597512"/>
    </source>
</evidence>
<keyword evidence="2" id="KW-0812">Transmembrane</keyword>
<evidence type="ECO:0000313" key="3">
    <source>
        <dbReference type="EMBL" id="MFD2938388.1"/>
    </source>
</evidence>
<comment type="caution">
    <text evidence="3">The sequence shown here is derived from an EMBL/GenBank/DDBJ whole genome shotgun (WGS) entry which is preliminary data.</text>
</comment>
<sequence>MAWVCEMDTNELVGELLQSLIDEVKVLQTKLGKLPTETPPDYRASIDELTKAVQGLQNQAKSAAPGIDLSPLTSRLDRLEQAHRQSPERKMSQYLQVGAYGFGLMVVLLVTVTWFALSWRSERDEYEQAFAADNWRIRYTKQANPDYYSFMEAKFKDTAIYKWIGEQEEADQKRELAREAAEQAKALSRQANELEGKEMTKGKKKGSQ</sequence>
<dbReference type="RefSeq" id="WP_381509260.1">
    <property type="nucleotide sequence ID" value="NZ_JBHUOM010000070.1"/>
</dbReference>